<dbReference type="PANTHER" id="PTHR11654">
    <property type="entry name" value="OLIGOPEPTIDE TRANSPORTER-RELATED"/>
    <property type="match status" value="1"/>
</dbReference>
<keyword evidence="3 6" id="KW-0812">Transmembrane</keyword>
<feature type="transmembrane region" description="Helical" evidence="6">
    <location>
        <begin position="424"/>
        <end position="447"/>
    </location>
</feature>
<organism evidence="7 8">
    <name type="scientific">Vitis vinifera</name>
    <name type="common">Grape</name>
    <dbReference type="NCBI Taxonomy" id="29760"/>
    <lineage>
        <taxon>Eukaryota</taxon>
        <taxon>Viridiplantae</taxon>
        <taxon>Streptophyta</taxon>
        <taxon>Embryophyta</taxon>
        <taxon>Tracheophyta</taxon>
        <taxon>Spermatophyta</taxon>
        <taxon>Magnoliopsida</taxon>
        <taxon>eudicotyledons</taxon>
        <taxon>Gunneridae</taxon>
        <taxon>Pentapetalae</taxon>
        <taxon>rosids</taxon>
        <taxon>Vitales</taxon>
        <taxon>Vitaceae</taxon>
        <taxon>Viteae</taxon>
        <taxon>Vitis</taxon>
    </lineage>
</organism>
<comment type="similarity">
    <text evidence="2">Belongs to the major facilitator superfamily. Proton-dependent oligopeptide transporter (POT/PTR) (TC 2.A.17) family.</text>
</comment>
<keyword evidence="5 6" id="KW-0472">Membrane</keyword>
<evidence type="ECO:0000256" key="2">
    <source>
        <dbReference type="ARBA" id="ARBA00005982"/>
    </source>
</evidence>
<name>A0A438I3A9_VITVI</name>
<dbReference type="SUPFAM" id="SSF103473">
    <property type="entry name" value="MFS general substrate transporter"/>
    <property type="match status" value="1"/>
</dbReference>
<evidence type="ECO:0000313" key="8">
    <source>
        <dbReference type="Proteomes" id="UP000288805"/>
    </source>
</evidence>
<feature type="transmembrane region" description="Helical" evidence="6">
    <location>
        <begin position="91"/>
        <end position="111"/>
    </location>
</feature>
<dbReference type="Pfam" id="PF00854">
    <property type="entry name" value="PTR2"/>
    <property type="match status" value="2"/>
</dbReference>
<dbReference type="Gene3D" id="1.20.1250.20">
    <property type="entry name" value="MFS general substrate transporter like domains"/>
    <property type="match status" value="2"/>
</dbReference>
<accession>A0A438I3A9</accession>
<dbReference type="AlphaFoldDB" id="A0A438I3A9"/>
<sequence length="514" mass="57219">MEKNEKAGTADEPNFEYRGLKAMPFIIGNETFENLGTVGTSSNLLVYLTAVFNMKSITAVTLINIFYGTTNLGTLVGAFLCDTYFGRYKTLGFATVASFMGMLVITLTALISKLHPPHCEIEQTGTCIGPTSWQIAFLLLGFGLLVIEPVASDHSDVSWALGLAIPTFLMLLACVLFFMGTRIYVKLEPKGSPLKSVVQVIVAAARKRQLKLPEQPWLTLFSHVPSNSINSKLPYTDQFRFLDKGAIITPEDQINSEGLAADPWRLSSIQQVEEVKCLMRVIPIWASAIIYYVALAQQQTYTVFQSFNLTGILVTAISRSRLHLTVHRKRRRHHSPPKDGCWHVSLYSNMLVSAFVEHQRRTLALCEPTLRIDPRRGAISSMSGLWFIPQLTLVGVSEAFTVIAQVEFFYKQFPESMRSVGGSFSFLGVAVSSYLSSFLVSTVHRMTAGAASGNWLPEDLNKGRLDYFYYLVAALGVINLGYFLLCAKWYKYKGSACSTQEVPMERVESEKPLV</sequence>
<dbReference type="GO" id="GO:0016020">
    <property type="term" value="C:membrane"/>
    <property type="evidence" value="ECO:0007669"/>
    <property type="project" value="UniProtKB-SubCell"/>
</dbReference>
<feature type="transmembrane region" description="Helical" evidence="6">
    <location>
        <begin position="132"/>
        <end position="151"/>
    </location>
</feature>
<dbReference type="GO" id="GO:0022857">
    <property type="term" value="F:transmembrane transporter activity"/>
    <property type="evidence" value="ECO:0007669"/>
    <property type="project" value="InterPro"/>
</dbReference>
<dbReference type="EMBL" id="QGNW01000148">
    <property type="protein sequence ID" value="RVW91177.1"/>
    <property type="molecule type" value="Genomic_DNA"/>
</dbReference>
<gene>
    <name evidence="7" type="primary">NPF2.11_1</name>
    <name evidence="7" type="ORF">CK203_031768</name>
</gene>
<evidence type="ECO:0000313" key="7">
    <source>
        <dbReference type="EMBL" id="RVW91177.1"/>
    </source>
</evidence>
<feature type="transmembrane region" description="Helical" evidence="6">
    <location>
        <begin position="277"/>
        <end position="295"/>
    </location>
</feature>
<feature type="transmembrane region" description="Helical" evidence="6">
    <location>
        <begin position="62"/>
        <end position="85"/>
    </location>
</feature>
<feature type="transmembrane region" description="Helical" evidence="6">
    <location>
        <begin position="467"/>
        <end position="485"/>
    </location>
</feature>
<keyword evidence="4 6" id="KW-1133">Transmembrane helix</keyword>
<comment type="subcellular location">
    <subcellularLocation>
        <location evidence="1">Membrane</location>
        <topology evidence="1">Multi-pass membrane protein</topology>
    </subcellularLocation>
</comment>
<feature type="transmembrane region" description="Helical" evidence="6">
    <location>
        <begin position="157"/>
        <end position="180"/>
    </location>
</feature>
<comment type="caution">
    <text evidence="7">The sequence shown here is derived from an EMBL/GenBank/DDBJ whole genome shotgun (WGS) entry which is preliminary data.</text>
</comment>
<evidence type="ECO:0000256" key="5">
    <source>
        <dbReference type="ARBA" id="ARBA00023136"/>
    </source>
</evidence>
<dbReference type="InterPro" id="IPR036259">
    <property type="entry name" value="MFS_trans_sf"/>
</dbReference>
<dbReference type="InterPro" id="IPR000109">
    <property type="entry name" value="POT_fam"/>
</dbReference>
<feature type="transmembrane region" description="Helical" evidence="6">
    <location>
        <begin position="301"/>
        <end position="322"/>
    </location>
</feature>
<protein>
    <submittedName>
        <fullName evidence="7">Protein NRT1/ PTR family 2.11</fullName>
    </submittedName>
</protein>
<dbReference type="Proteomes" id="UP000288805">
    <property type="component" value="Unassembled WGS sequence"/>
</dbReference>
<evidence type="ECO:0000256" key="1">
    <source>
        <dbReference type="ARBA" id="ARBA00004141"/>
    </source>
</evidence>
<evidence type="ECO:0000256" key="3">
    <source>
        <dbReference type="ARBA" id="ARBA00022692"/>
    </source>
</evidence>
<evidence type="ECO:0000256" key="6">
    <source>
        <dbReference type="SAM" id="Phobius"/>
    </source>
</evidence>
<proteinExistence type="inferred from homology"/>
<reference evidence="7 8" key="1">
    <citation type="journal article" date="2018" name="PLoS Genet.">
        <title>Population sequencing reveals clonal diversity and ancestral inbreeding in the grapevine cultivar Chardonnay.</title>
        <authorList>
            <person name="Roach M.J."/>
            <person name="Johnson D.L."/>
            <person name="Bohlmann J."/>
            <person name="van Vuuren H.J."/>
            <person name="Jones S.J."/>
            <person name="Pretorius I.S."/>
            <person name="Schmidt S.A."/>
            <person name="Borneman A.R."/>
        </authorList>
    </citation>
    <scope>NUCLEOTIDE SEQUENCE [LARGE SCALE GENOMIC DNA]</scope>
    <source>
        <strain evidence="8">cv. Chardonnay</strain>
        <tissue evidence="7">Leaf</tissue>
    </source>
</reference>
<evidence type="ECO:0000256" key="4">
    <source>
        <dbReference type="ARBA" id="ARBA00022989"/>
    </source>
</evidence>